<dbReference type="InterPro" id="IPR058655">
    <property type="entry name" value="Mok11-14/Ags1-like"/>
</dbReference>
<keyword evidence="2" id="KW-1185">Reference proteome</keyword>
<organism evidence="1 2">
    <name type="scientific">Lentinula raphanica</name>
    <dbReference type="NCBI Taxonomy" id="153919"/>
    <lineage>
        <taxon>Eukaryota</taxon>
        <taxon>Fungi</taxon>
        <taxon>Dikarya</taxon>
        <taxon>Basidiomycota</taxon>
        <taxon>Agaricomycotina</taxon>
        <taxon>Agaricomycetes</taxon>
        <taxon>Agaricomycetidae</taxon>
        <taxon>Agaricales</taxon>
        <taxon>Marasmiineae</taxon>
        <taxon>Omphalotaceae</taxon>
        <taxon>Lentinula</taxon>
    </lineage>
</organism>
<accession>A0AA38U5I5</accession>
<reference evidence="1" key="1">
    <citation type="submission" date="2022-08" db="EMBL/GenBank/DDBJ databases">
        <authorList>
            <consortium name="DOE Joint Genome Institute"/>
            <person name="Min B."/>
            <person name="Riley R."/>
            <person name="Sierra-Patev S."/>
            <person name="Naranjo-Ortiz M."/>
            <person name="Looney B."/>
            <person name="Konkel Z."/>
            <person name="Slot J.C."/>
            <person name="Sakamoto Y."/>
            <person name="Steenwyk J.L."/>
            <person name="Rokas A."/>
            <person name="Carro J."/>
            <person name="Camarero S."/>
            <person name="Ferreira P."/>
            <person name="Molpeceres G."/>
            <person name="Ruiz-Duenas F.J."/>
            <person name="Serrano A."/>
            <person name="Henrissat B."/>
            <person name="Drula E."/>
            <person name="Hughes K.W."/>
            <person name="Mata J.L."/>
            <person name="Ishikawa N.K."/>
            <person name="Vargas-Isla R."/>
            <person name="Ushijima S."/>
            <person name="Smith C.A."/>
            <person name="Ahrendt S."/>
            <person name="Andreopoulos W."/>
            <person name="He G."/>
            <person name="Labutti K."/>
            <person name="Lipzen A."/>
            <person name="Ng V."/>
            <person name="Sandor L."/>
            <person name="Barry K."/>
            <person name="Martinez A.T."/>
            <person name="Xiao Y."/>
            <person name="Gibbons J.G."/>
            <person name="Terashima K."/>
            <person name="Hibbett D.S."/>
            <person name="Grigoriev I.V."/>
        </authorList>
    </citation>
    <scope>NUCLEOTIDE SEQUENCE</scope>
    <source>
        <strain evidence="1">TFB9207</strain>
    </source>
</reference>
<dbReference type="GO" id="GO:0009277">
    <property type="term" value="C:fungal-type cell wall"/>
    <property type="evidence" value="ECO:0007669"/>
    <property type="project" value="TreeGrafter"/>
</dbReference>
<comment type="caution">
    <text evidence="1">The sequence shown here is derived from an EMBL/GenBank/DDBJ whole genome shotgun (WGS) entry which is preliminary data.</text>
</comment>
<dbReference type="GO" id="GO:0070600">
    <property type="term" value="P:fungal-type cell wall (1-&gt;3)-alpha-glucan biosynthetic process"/>
    <property type="evidence" value="ECO:0007669"/>
    <property type="project" value="TreeGrafter"/>
</dbReference>
<gene>
    <name evidence="1" type="ORF">F5878DRAFT_35620</name>
</gene>
<evidence type="ECO:0000313" key="2">
    <source>
        <dbReference type="Proteomes" id="UP001163846"/>
    </source>
</evidence>
<dbReference type="PANTHER" id="PTHR47182">
    <property type="entry name" value="CELL WALL ALPHA-1,3-GLUCAN SYNTHASE AGS1-RELATED"/>
    <property type="match status" value="1"/>
</dbReference>
<dbReference type="PANTHER" id="PTHR47182:SF2">
    <property type="entry name" value="CELL WALL ALPHA-1,3-GLUCAN SYNTHASE AGS1"/>
    <property type="match status" value="1"/>
</dbReference>
<name>A0AA38U5I5_9AGAR</name>
<dbReference type="EMBL" id="MU807128">
    <property type="protein sequence ID" value="KAJ3831990.1"/>
    <property type="molecule type" value="Genomic_DNA"/>
</dbReference>
<dbReference type="GO" id="GO:0047657">
    <property type="term" value="F:alpha-1,3-glucan synthase activity"/>
    <property type="evidence" value="ECO:0007669"/>
    <property type="project" value="TreeGrafter"/>
</dbReference>
<sequence>MASWKINSAWPIVQEAEGEGKDREGGTSIWWRAEEKGKRQSTALYEARLIDEQDGISHPSHPFSETVLALTSVSTTKLKKRTSHFNTHQIIGWPESPSKPHRTVLVATLEYKILLFPQHKVKIGCIGVMSSPMGKSMTDVSLIWVAPIVGDLVYPANLGD</sequence>
<evidence type="ECO:0000313" key="1">
    <source>
        <dbReference type="EMBL" id="KAJ3831990.1"/>
    </source>
</evidence>
<dbReference type="Proteomes" id="UP001163846">
    <property type="component" value="Unassembled WGS sequence"/>
</dbReference>
<proteinExistence type="predicted"/>
<protein>
    <submittedName>
        <fullName evidence="1">Uncharacterized protein</fullName>
    </submittedName>
</protein>
<dbReference type="AlphaFoldDB" id="A0AA38U5I5"/>